<feature type="region of interest" description="Disordered" evidence="1">
    <location>
        <begin position="101"/>
        <end position="126"/>
    </location>
</feature>
<evidence type="ECO:0000313" key="3">
    <source>
        <dbReference type="Proteomes" id="UP000001021"/>
    </source>
</evidence>
<proteinExistence type="predicted"/>
<accession>A0A0H3LZ83</accession>
<dbReference type="GeneID" id="33058057"/>
<name>A0A0H3LZ83_EHRRW</name>
<reference evidence="2 3" key="1">
    <citation type="journal article" date="2006" name="J. Bacteriol.">
        <title>Comparative genomic analysis of three strains of Ehrlichia ruminantium reveals an active process of genome size plasticity.</title>
        <authorList>
            <person name="Frutos R."/>
            <person name="Viari A."/>
            <person name="Ferraz C."/>
            <person name="Morgat A."/>
            <person name="Eychenie S."/>
            <person name="Kandassami Y."/>
            <person name="Chantal I."/>
            <person name="Bensaid A."/>
            <person name="Coissac E."/>
            <person name="Vachiery N."/>
            <person name="Demaille J."/>
            <person name="Martinez D."/>
        </authorList>
    </citation>
    <scope>NUCLEOTIDE SEQUENCE [LARGE SCALE GENOMIC DNA]</scope>
    <source>
        <strain evidence="2 3">Welgevonden</strain>
    </source>
</reference>
<gene>
    <name evidence="2" type="ordered locus">ERWE_CDS_04020</name>
</gene>
<sequence>MLLSSKLKIKTIYSSINRSYDLKKLRHIHTELRKLKKNLYKSKKISKNINRKTYVVHKKYPTVNKLKKDIKLEIKTLLMSTIAHEMDPIQRAGQTITSNIRGAKKFGRGAQAKKKSNYKSQKKNVF</sequence>
<evidence type="ECO:0000256" key="1">
    <source>
        <dbReference type="SAM" id="MobiDB-lite"/>
    </source>
</evidence>
<dbReference type="EMBL" id="CR925678">
    <property type="protein sequence ID" value="CAI26896.1"/>
    <property type="molecule type" value="Genomic_DNA"/>
</dbReference>
<dbReference type="RefSeq" id="WP_011155071.1">
    <property type="nucleotide sequence ID" value="NC_005295.2"/>
</dbReference>
<feature type="compositionally biased region" description="Basic residues" evidence="1">
    <location>
        <begin position="102"/>
        <end position="126"/>
    </location>
</feature>
<keyword evidence="3" id="KW-1185">Reference proteome</keyword>
<evidence type="ECO:0000313" key="2">
    <source>
        <dbReference type="EMBL" id="CAI26896.1"/>
    </source>
</evidence>
<dbReference type="KEGG" id="erw:ERWE_CDS_04020"/>
<dbReference type="HOGENOM" id="CLU_128099_0_0_5"/>
<dbReference type="KEGG" id="eru:Erum3890"/>
<organism evidence="2 3">
    <name type="scientific">Ehrlichia ruminantium (strain Welgevonden)</name>
    <dbReference type="NCBI Taxonomy" id="254945"/>
    <lineage>
        <taxon>Bacteria</taxon>
        <taxon>Pseudomonadati</taxon>
        <taxon>Pseudomonadota</taxon>
        <taxon>Alphaproteobacteria</taxon>
        <taxon>Rickettsiales</taxon>
        <taxon>Anaplasmataceae</taxon>
        <taxon>Ehrlichia</taxon>
    </lineage>
</organism>
<protein>
    <submittedName>
        <fullName evidence="2">Uncharacterized protein</fullName>
    </submittedName>
</protein>
<dbReference type="AlphaFoldDB" id="A0A0H3LZ83"/>
<dbReference type="Proteomes" id="UP000001021">
    <property type="component" value="Chromosome"/>
</dbReference>